<dbReference type="RefSeq" id="WP_345275539.1">
    <property type="nucleotide sequence ID" value="NZ_BAABJW010000001.1"/>
</dbReference>
<protein>
    <submittedName>
        <fullName evidence="1">Uncharacterized protein</fullName>
    </submittedName>
</protein>
<dbReference type="EMBL" id="BAABJW010000001">
    <property type="protein sequence ID" value="GAA4803373.1"/>
    <property type="molecule type" value="Genomic_DNA"/>
</dbReference>
<sequence>MSTDFRLIPIINSYSEFYKENVYKVPCKVLSVGNRLRGKVFSIDIEILDFVSGELVMVKAKTYEGSLSFFQNLPITTFCVVRKLGYRHFDLIVYGHYIVGIMEAFYGLDEILNHDEDEIFRLYNDNYQPLRQWLGISTLENNDIEDYEDDLPF</sequence>
<evidence type="ECO:0000313" key="2">
    <source>
        <dbReference type="Proteomes" id="UP001501433"/>
    </source>
</evidence>
<name>A0ABP9C0Z4_9FLAO</name>
<evidence type="ECO:0000313" key="1">
    <source>
        <dbReference type="EMBL" id="GAA4803373.1"/>
    </source>
</evidence>
<organism evidence="1 2">
    <name type="scientific">Litoribaculum gwangyangense</name>
    <dbReference type="NCBI Taxonomy" id="1130722"/>
    <lineage>
        <taxon>Bacteria</taxon>
        <taxon>Pseudomonadati</taxon>
        <taxon>Bacteroidota</taxon>
        <taxon>Flavobacteriia</taxon>
        <taxon>Flavobacteriales</taxon>
        <taxon>Flavobacteriaceae</taxon>
        <taxon>Litoribaculum</taxon>
    </lineage>
</organism>
<proteinExistence type="predicted"/>
<reference evidence="2" key="1">
    <citation type="journal article" date="2019" name="Int. J. Syst. Evol. Microbiol.">
        <title>The Global Catalogue of Microorganisms (GCM) 10K type strain sequencing project: providing services to taxonomists for standard genome sequencing and annotation.</title>
        <authorList>
            <consortium name="The Broad Institute Genomics Platform"/>
            <consortium name="The Broad Institute Genome Sequencing Center for Infectious Disease"/>
            <person name="Wu L."/>
            <person name="Ma J."/>
        </authorList>
    </citation>
    <scope>NUCLEOTIDE SEQUENCE [LARGE SCALE GENOMIC DNA]</scope>
    <source>
        <strain evidence="2">JCM 18325</strain>
    </source>
</reference>
<comment type="caution">
    <text evidence="1">The sequence shown here is derived from an EMBL/GenBank/DDBJ whole genome shotgun (WGS) entry which is preliminary data.</text>
</comment>
<gene>
    <name evidence="1" type="ORF">GCM10023330_06940</name>
</gene>
<keyword evidence="2" id="KW-1185">Reference proteome</keyword>
<dbReference type="Proteomes" id="UP001501433">
    <property type="component" value="Unassembled WGS sequence"/>
</dbReference>
<accession>A0ABP9C0Z4</accession>